<dbReference type="AlphaFoldDB" id="A0A8X6RTL8"/>
<evidence type="ECO:0000313" key="1">
    <source>
        <dbReference type="EMBL" id="GFY00371.1"/>
    </source>
</evidence>
<proteinExistence type="predicted"/>
<organism evidence="1 2">
    <name type="scientific">Trichonephila clavipes</name>
    <name type="common">Golden silk orbweaver</name>
    <name type="synonym">Nephila clavipes</name>
    <dbReference type="NCBI Taxonomy" id="2585209"/>
    <lineage>
        <taxon>Eukaryota</taxon>
        <taxon>Metazoa</taxon>
        <taxon>Ecdysozoa</taxon>
        <taxon>Arthropoda</taxon>
        <taxon>Chelicerata</taxon>
        <taxon>Arachnida</taxon>
        <taxon>Araneae</taxon>
        <taxon>Araneomorphae</taxon>
        <taxon>Entelegynae</taxon>
        <taxon>Araneoidea</taxon>
        <taxon>Nephilidae</taxon>
        <taxon>Trichonephila</taxon>
    </lineage>
</organism>
<sequence>MALRQFLMNKTSTSGSSLMVAVLCNIFITGSQSEIKLASPYFKNLHKYHSPRMFISSRLHPMLTSLEANKRISWPKRVVMLLCLSLQPSPTLNINLGLNRKYFKGVEDPVQPSLV</sequence>
<reference evidence="1" key="1">
    <citation type="submission" date="2020-08" db="EMBL/GenBank/DDBJ databases">
        <title>Multicomponent nature underlies the extraordinary mechanical properties of spider dragline silk.</title>
        <authorList>
            <person name="Kono N."/>
            <person name="Nakamura H."/>
            <person name="Mori M."/>
            <person name="Yoshida Y."/>
            <person name="Ohtoshi R."/>
            <person name="Malay A.D."/>
            <person name="Moran D.A.P."/>
            <person name="Tomita M."/>
            <person name="Numata K."/>
            <person name="Arakawa K."/>
        </authorList>
    </citation>
    <scope>NUCLEOTIDE SEQUENCE</scope>
</reference>
<name>A0A8X6RTL8_TRICX</name>
<keyword evidence="2" id="KW-1185">Reference proteome</keyword>
<gene>
    <name evidence="1" type="ORF">TNCV_1664101</name>
</gene>
<evidence type="ECO:0000313" key="2">
    <source>
        <dbReference type="Proteomes" id="UP000887159"/>
    </source>
</evidence>
<dbReference type="EMBL" id="BMAU01021220">
    <property type="protein sequence ID" value="GFY00371.1"/>
    <property type="molecule type" value="Genomic_DNA"/>
</dbReference>
<accession>A0A8X6RTL8</accession>
<protein>
    <submittedName>
        <fullName evidence="1">Uncharacterized protein</fullName>
    </submittedName>
</protein>
<dbReference type="Proteomes" id="UP000887159">
    <property type="component" value="Unassembled WGS sequence"/>
</dbReference>
<comment type="caution">
    <text evidence="1">The sequence shown here is derived from an EMBL/GenBank/DDBJ whole genome shotgun (WGS) entry which is preliminary data.</text>
</comment>